<dbReference type="Proteomes" id="UP000216188">
    <property type="component" value="Unassembled WGS sequence"/>
</dbReference>
<dbReference type="AlphaFoldDB" id="A0A256G616"/>
<comment type="caution">
    <text evidence="1">The sequence shown here is derived from an EMBL/GenBank/DDBJ whole genome shotgun (WGS) entry which is preliminary data.</text>
</comment>
<protein>
    <submittedName>
        <fullName evidence="1">Uncharacterized protein</fullName>
    </submittedName>
</protein>
<name>A0A256G616_9HYPH</name>
<proteinExistence type="predicted"/>
<reference evidence="1 2" key="1">
    <citation type="submission" date="2017-07" db="EMBL/GenBank/DDBJ databases">
        <title>Phylogenetic study on the rhizospheric bacterium Ochrobactrum sp. A44.</title>
        <authorList>
            <person name="Krzyzanowska D.M."/>
            <person name="Ossowicki A."/>
            <person name="Rajewska M."/>
            <person name="Maciag T."/>
            <person name="Kaczynski Z."/>
            <person name="Czerwicka M."/>
            <person name="Jafra S."/>
        </authorList>
    </citation>
    <scope>NUCLEOTIDE SEQUENCE [LARGE SCALE GENOMIC DNA]</scope>
    <source>
        <strain evidence="1 2">CCUG 30717</strain>
    </source>
</reference>
<evidence type="ECO:0000313" key="2">
    <source>
        <dbReference type="Proteomes" id="UP000216188"/>
    </source>
</evidence>
<gene>
    <name evidence="1" type="ORF">CEV34_4407</name>
</gene>
<organism evidence="1 2">
    <name type="scientific">Brucella pseudogrignonensis</name>
    <dbReference type="NCBI Taxonomy" id="419475"/>
    <lineage>
        <taxon>Bacteria</taxon>
        <taxon>Pseudomonadati</taxon>
        <taxon>Pseudomonadota</taxon>
        <taxon>Alphaproteobacteria</taxon>
        <taxon>Hyphomicrobiales</taxon>
        <taxon>Brucellaceae</taxon>
        <taxon>Brucella/Ochrobactrum group</taxon>
        <taxon>Brucella</taxon>
    </lineage>
</organism>
<dbReference type="EMBL" id="NNRM01000044">
    <property type="protein sequence ID" value="OYR22575.1"/>
    <property type="molecule type" value="Genomic_DNA"/>
</dbReference>
<evidence type="ECO:0000313" key="1">
    <source>
        <dbReference type="EMBL" id="OYR22575.1"/>
    </source>
</evidence>
<sequence length="38" mass="4428">MELKLSVQAEDDIIAIAEQSLGQHRQDDIMWSCLKLWI</sequence>
<keyword evidence="2" id="KW-1185">Reference proteome</keyword>
<accession>A0A256G616</accession>